<evidence type="ECO:0000313" key="1">
    <source>
        <dbReference type="EMBL" id="CAL5226375.1"/>
    </source>
</evidence>
<sequence length="324" mass="37007">MAMPAERPVMALKPFNAMRIPEIKAGLRLRNIRFKANGKKQFLYDLLVESMSAERIQSASCQRDLIKLQACVRGWLVRNRLRVHGAAIFNTSICNNAVDPVTLTELDDIPPKFLFSFSITRPDVEIPPDKYFSNPDQKVTYGFDVRSLKSLLEKTMTENPFTREPLPKSVQDRIHACFEGSSPFRRVLSPRIATGSVDEQAFKCFHDIYLATGCFVDEAWFLRLNRLGLIDMFRHCYNTWRYRIGGTPEIRQRFVPPGVHVFSNYGEMLGANPYHLRRVLLSDFEKLLSHPRDPADRCTAAMWILIALTTVSEEAADALPHLAS</sequence>
<dbReference type="Proteomes" id="UP001497392">
    <property type="component" value="Unassembled WGS sequence"/>
</dbReference>
<gene>
    <name evidence="1" type="primary">g9223</name>
    <name evidence="1" type="ORF">VP750_LOCUS8281</name>
</gene>
<organism evidence="1 2">
    <name type="scientific">Coccomyxa viridis</name>
    <dbReference type="NCBI Taxonomy" id="1274662"/>
    <lineage>
        <taxon>Eukaryota</taxon>
        <taxon>Viridiplantae</taxon>
        <taxon>Chlorophyta</taxon>
        <taxon>core chlorophytes</taxon>
        <taxon>Trebouxiophyceae</taxon>
        <taxon>Trebouxiophyceae incertae sedis</taxon>
        <taxon>Coccomyxaceae</taxon>
        <taxon>Coccomyxa</taxon>
    </lineage>
</organism>
<accession>A0ABP1G4S5</accession>
<comment type="caution">
    <text evidence="1">The sequence shown here is derived from an EMBL/GenBank/DDBJ whole genome shotgun (WGS) entry which is preliminary data.</text>
</comment>
<reference evidence="1 2" key="1">
    <citation type="submission" date="2024-06" db="EMBL/GenBank/DDBJ databases">
        <authorList>
            <person name="Kraege A."/>
            <person name="Thomma B."/>
        </authorList>
    </citation>
    <scope>NUCLEOTIDE SEQUENCE [LARGE SCALE GENOMIC DNA]</scope>
</reference>
<proteinExistence type="predicted"/>
<evidence type="ECO:0000313" key="2">
    <source>
        <dbReference type="Proteomes" id="UP001497392"/>
    </source>
</evidence>
<dbReference type="EMBL" id="CAXHTA020000016">
    <property type="protein sequence ID" value="CAL5226375.1"/>
    <property type="molecule type" value="Genomic_DNA"/>
</dbReference>
<dbReference type="PROSITE" id="PS50096">
    <property type="entry name" value="IQ"/>
    <property type="match status" value="1"/>
</dbReference>
<protein>
    <submittedName>
        <fullName evidence="1">G9223 protein</fullName>
    </submittedName>
</protein>
<keyword evidence="2" id="KW-1185">Reference proteome</keyword>
<name>A0ABP1G4S5_9CHLO</name>